<name>A0ABU0FQS4_9BACI</name>
<feature type="transmembrane region" description="Helical" evidence="5">
    <location>
        <begin position="138"/>
        <end position="155"/>
    </location>
</feature>
<dbReference type="Pfam" id="PF00324">
    <property type="entry name" value="AA_permease"/>
    <property type="match status" value="1"/>
</dbReference>
<feature type="transmembrane region" description="Helical" evidence="5">
    <location>
        <begin position="349"/>
        <end position="368"/>
    </location>
</feature>
<keyword evidence="8" id="KW-1185">Reference proteome</keyword>
<comment type="caution">
    <text evidence="7">The sequence shown here is derived from an EMBL/GenBank/DDBJ whole genome shotgun (WGS) entry which is preliminary data.</text>
</comment>
<protein>
    <submittedName>
        <fullName evidence="7">Amino acid transporter</fullName>
    </submittedName>
</protein>
<dbReference type="EMBL" id="JAUSUN010000002">
    <property type="protein sequence ID" value="MDQ0412259.1"/>
    <property type="molecule type" value="Genomic_DNA"/>
</dbReference>
<evidence type="ECO:0000256" key="1">
    <source>
        <dbReference type="ARBA" id="ARBA00004141"/>
    </source>
</evidence>
<accession>A0ABU0FQS4</accession>
<evidence type="ECO:0000256" key="4">
    <source>
        <dbReference type="ARBA" id="ARBA00023136"/>
    </source>
</evidence>
<comment type="subcellular location">
    <subcellularLocation>
        <location evidence="1">Membrane</location>
        <topology evidence="1">Multi-pass membrane protein</topology>
    </subcellularLocation>
</comment>
<feature type="transmembrane region" description="Helical" evidence="5">
    <location>
        <begin position="374"/>
        <end position="394"/>
    </location>
</feature>
<evidence type="ECO:0000313" key="7">
    <source>
        <dbReference type="EMBL" id="MDQ0412259.1"/>
    </source>
</evidence>
<feature type="transmembrane region" description="Helical" evidence="5">
    <location>
        <begin position="167"/>
        <end position="189"/>
    </location>
</feature>
<dbReference type="Proteomes" id="UP001242313">
    <property type="component" value="Unassembled WGS sequence"/>
</dbReference>
<evidence type="ECO:0000259" key="6">
    <source>
        <dbReference type="Pfam" id="PF00324"/>
    </source>
</evidence>
<keyword evidence="2 5" id="KW-0812">Transmembrane</keyword>
<organism evidence="7 8">
    <name type="scientific">Mesobacillus stamsii</name>
    <dbReference type="NCBI Taxonomy" id="225347"/>
    <lineage>
        <taxon>Bacteria</taxon>
        <taxon>Bacillati</taxon>
        <taxon>Bacillota</taxon>
        <taxon>Bacilli</taxon>
        <taxon>Bacillales</taxon>
        <taxon>Bacillaceae</taxon>
        <taxon>Mesobacillus</taxon>
    </lineage>
</organism>
<dbReference type="Gene3D" id="1.20.1740.10">
    <property type="entry name" value="Amino acid/polyamine transporter I"/>
    <property type="match status" value="1"/>
</dbReference>
<keyword evidence="3 5" id="KW-1133">Transmembrane helix</keyword>
<dbReference type="PANTHER" id="PTHR42770">
    <property type="entry name" value="AMINO ACID TRANSPORTER-RELATED"/>
    <property type="match status" value="1"/>
</dbReference>
<feature type="transmembrane region" description="Helical" evidence="5">
    <location>
        <begin position="430"/>
        <end position="448"/>
    </location>
</feature>
<feature type="transmembrane region" description="Helical" evidence="5">
    <location>
        <begin position="249"/>
        <end position="274"/>
    </location>
</feature>
<feature type="transmembrane region" description="Helical" evidence="5">
    <location>
        <begin position="406"/>
        <end position="424"/>
    </location>
</feature>
<feature type="transmembrane region" description="Helical" evidence="5">
    <location>
        <begin position="294"/>
        <end position="314"/>
    </location>
</feature>
<reference evidence="7 8" key="1">
    <citation type="submission" date="2023-07" db="EMBL/GenBank/DDBJ databases">
        <title>Genomic Encyclopedia of Type Strains, Phase IV (KMG-IV): sequencing the most valuable type-strain genomes for metagenomic binning, comparative biology and taxonomic classification.</title>
        <authorList>
            <person name="Goeker M."/>
        </authorList>
    </citation>
    <scope>NUCLEOTIDE SEQUENCE [LARGE SCALE GENOMIC DNA]</scope>
    <source>
        <strain evidence="7 8">DSM 19598</strain>
    </source>
</reference>
<proteinExistence type="predicted"/>
<feature type="domain" description="Amino acid permease/ SLC12A" evidence="6">
    <location>
        <begin position="50"/>
        <end position="433"/>
    </location>
</feature>
<feature type="transmembrane region" description="Helical" evidence="5">
    <location>
        <begin position="59"/>
        <end position="79"/>
    </location>
</feature>
<dbReference type="RefSeq" id="WP_307191111.1">
    <property type="nucleotide sequence ID" value="NZ_JAUSUN010000002.1"/>
</dbReference>
<gene>
    <name evidence="7" type="ORF">J2S25_000439</name>
</gene>
<dbReference type="PIRSF" id="PIRSF006060">
    <property type="entry name" value="AA_transporter"/>
    <property type="match status" value="1"/>
</dbReference>
<sequence length="463" mass="50242">MTQVKASTGVGAATAAAANYNQELRRVLTFKDLLIYGMVFMVPIAPMGVYGIVSQQSFGMVPLVYLVGIIAMVFTAFSYSRMSREFPIAGSVYSYVQRGLNPHIGFLAGWMILVDYILAPSLLYAFSGLWLNSLVPSVPAFVWVLLFIILNTIINGRGVQLAAKTNFILLGIEVLALFIFIGFAVKFVFMDGLGAGGFSMAPLFQAEHVNLGFIATATSIAVLSFLGFDGISTLSEETQDPQKTVGRATIAALVILGLIFMAQTYLAALVHPQYTNLDPDMGFFDIAKEAGGSFLYYTLIIVNVLAVGVANALAAQSAISRILYSMSRDKLLPGSSFLGKIHPNYKTPFNATVFVGALSVIAANVLSIETIIKFVNFGALTSFMLLNLTVFVYFYLKKKERGTRGFFQYVVFPLIGFGVIAYVWSGFDKMTFIVGFSWLAIGVVIGAIKSKGYKEVPAALKDL</sequence>
<dbReference type="InterPro" id="IPR050367">
    <property type="entry name" value="APC_superfamily"/>
</dbReference>
<dbReference type="PANTHER" id="PTHR42770:SF16">
    <property type="entry name" value="AMINO ACID PERMEASE"/>
    <property type="match status" value="1"/>
</dbReference>
<evidence type="ECO:0000256" key="2">
    <source>
        <dbReference type="ARBA" id="ARBA00022692"/>
    </source>
</evidence>
<feature type="transmembrane region" description="Helical" evidence="5">
    <location>
        <begin position="33"/>
        <end position="53"/>
    </location>
</feature>
<evidence type="ECO:0000256" key="3">
    <source>
        <dbReference type="ARBA" id="ARBA00022989"/>
    </source>
</evidence>
<feature type="transmembrane region" description="Helical" evidence="5">
    <location>
        <begin position="209"/>
        <end position="228"/>
    </location>
</feature>
<dbReference type="InterPro" id="IPR004841">
    <property type="entry name" value="AA-permease/SLC12A_dom"/>
</dbReference>
<feature type="transmembrane region" description="Helical" evidence="5">
    <location>
        <begin position="100"/>
        <end position="126"/>
    </location>
</feature>
<evidence type="ECO:0000313" key="8">
    <source>
        <dbReference type="Proteomes" id="UP001242313"/>
    </source>
</evidence>
<keyword evidence="4 5" id="KW-0472">Membrane</keyword>
<evidence type="ECO:0000256" key="5">
    <source>
        <dbReference type="SAM" id="Phobius"/>
    </source>
</evidence>